<feature type="region of interest" description="Disordered" evidence="1">
    <location>
        <begin position="53"/>
        <end position="78"/>
    </location>
</feature>
<sequence length="78" mass="7905">MCYTRHWSCDSRDWCGGKDAAAVASIAVAETGADRSAVTTVSGVSAISEGVSVSDAVSSDVGTESSAEKAEETSDSLE</sequence>
<gene>
    <name evidence="2" type="ORF">IscW_ISCW023794</name>
</gene>
<name>B7QHJ7_IXOSC</name>
<dbReference type="EMBL" id="DS940066">
    <property type="protein sequence ID" value="EEC18319.1"/>
    <property type="molecule type" value="Genomic_DNA"/>
</dbReference>
<evidence type="ECO:0000313" key="2">
    <source>
        <dbReference type="EMBL" id="EEC18319.1"/>
    </source>
</evidence>
<dbReference type="AlphaFoldDB" id="B7QHJ7"/>
<accession>B7QHJ7</accession>
<reference evidence="3" key="2">
    <citation type="submission" date="2020-05" db="UniProtKB">
        <authorList>
            <consortium name="EnsemblMetazoa"/>
        </authorList>
    </citation>
    <scope>IDENTIFICATION</scope>
    <source>
        <strain evidence="3">wikel</strain>
    </source>
</reference>
<dbReference type="InParanoid" id="B7QHJ7"/>
<dbReference type="HOGENOM" id="CLU_2624758_0_0_1"/>
<evidence type="ECO:0000313" key="3">
    <source>
        <dbReference type="EnsemblMetazoa" id="ISCW023794-PA"/>
    </source>
</evidence>
<evidence type="ECO:0000313" key="4">
    <source>
        <dbReference type="Proteomes" id="UP000001555"/>
    </source>
</evidence>
<feature type="compositionally biased region" description="Low complexity" evidence="1">
    <location>
        <begin position="53"/>
        <end position="65"/>
    </location>
</feature>
<keyword evidence="4" id="KW-1185">Reference proteome</keyword>
<evidence type="ECO:0000256" key="1">
    <source>
        <dbReference type="SAM" id="MobiDB-lite"/>
    </source>
</evidence>
<organism>
    <name type="scientific">Ixodes scapularis</name>
    <name type="common">Black-legged tick</name>
    <name type="synonym">Deer tick</name>
    <dbReference type="NCBI Taxonomy" id="6945"/>
    <lineage>
        <taxon>Eukaryota</taxon>
        <taxon>Metazoa</taxon>
        <taxon>Ecdysozoa</taxon>
        <taxon>Arthropoda</taxon>
        <taxon>Chelicerata</taxon>
        <taxon>Arachnida</taxon>
        <taxon>Acari</taxon>
        <taxon>Parasitiformes</taxon>
        <taxon>Ixodida</taxon>
        <taxon>Ixodoidea</taxon>
        <taxon>Ixodidae</taxon>
        <taxon>Ixodinae</taxon>
        <taxon>Ixodes</taxon>
    </lineage>
</organism>
<protein>
    <submittedName>
        <fullName evidence="2 3">Uncharacterized protein</fullName>
    </submittedName>
</protein>
<proteinExistence type="predicted"/>
<reference evidence="2 4" key="1">
    <citation type="submission" date="2008-03" db="EMBL/GenBank/DDBJ databases">
        <title>Annotation of Ixodes scapularis.</title>
        <authorList>
            <consortium name="Ixodes scapularis Genome Project Consortium"/>
            <person name="Caler E."/>
            <person name="Hannick L.I."/>
            <person name="Bidwell S."/>
            <person name="Joardar V."/>
            <person name="Thiagarajan M."/>
            <person name="Amedeo P."/>
            <person name="Galinsky K.J."/>
            <person name="Schobel S."/>
            <person name="Inman J."/>
            <person name="Hostetler J."/>
            <person name="Miller J."/>
            <person name="Hammond M."/>
            <person name="Megy K."/>
            <person name="Lawson D."/>
            <person name="Kodira C."/>
            <person name="Sutton G."/>
            <person name="Meyer J."/>
            <person name="Hill C.A."/>
            <person name="Birren B."/>
            <person name="Nene V."/>
            <person name="Collins F."/>
            <person name="Alarcon-Chaidez F."/>
            <person name="Wikel S."/>
            <person name="Strausberg R."/>
        </authorList>
    </citation>
    <scope>NUCLEOTIDE SEQUENCE [LARGE SCALE GENOMIC DNA]</scope>
    <source>
        <strain evidence="4">Wikel</strain>
        <strain evidence="2">Wikel colony</strain>
    </source>
</reference>
<dbReference type="VEuPathDB" id="VectorBase:ISCW023794"/>
<dbReference type="PaxDb" id="6945-B7QHJ7"/>
<dbReference type="Proteomes" id="UP000001555">
    <property type="component" value="Unassembled WGS sequence"/>
</dbReference>
<dbReference type="EnsemblMetazoa" id="ISCW023794-RA">
    <property type="protein sequence ID" value="ISCW023794-PA"/>
    <property type="gene ID" value="ISCW023794"/>
</dbReference>
<dbReference type="EMBL" id="ABJB010411569">
    <property type="status" value="NOT_ANNOTATED_CDS"/>
    <property type="molecule type" value="Genomic_DNA"/>
</dbReference>